<accession>A0ABR0AXF0</accession>
<organism evidence="2 3">
    <name type="scientific">Daphnia magna</name>
    <dbReference type="NCBI Taxonomy" id="35525"/>
    <lineage>
        <taxon>Eukaryota</taxon>
        <taxon>Metazoa</taxon>
        <taxon>Ecdysozoa</taxon>
        <taxon>Arthropoda</taxon>
        <taxon>Crustacea</taxon>
        <taxon>Branchiopoda</taxon>
        <taxon>Diplostraca</taxon>
        <taxon>Cladocera</taxon>
        <taxon>Anomopoda</taxon>
        <taxon>Daphniidae</taxon>
        <taxon>Daphnia</taxon>
    </lineage>
</organism>
<gene>
    <name evidence="2" type="ORF">OUZ56_022772</name>
</gene>
<feature type="compositionally biased region" description="Basic and acidic residues" evidence="1">
    <location>
        <begin position="75"/>
        <end position="88"/>
    </location>
</feature>
<reference evidence="2 3" key="1">
    <citation type="journal article" date="2023" name="Nucleic Acids Res.">
        <title>The hologenome of Daphnia magna reveals possible DNA methylation and microbiome-mediated evolution of the host genome.</title>
        <authorList>
            <person name="Chaturvedi A."/>
            <person name="Li X."/>
            <person name="Dhandapani V."/>
            <person name="Marshall H."/>
            <person name="Kissane S."/>
            <person name="Cuenca-Cambronero M."/>
            <person name="Asole G."/>
            <person name="Calvet F."/>
            <person name="Ruiz-Romero M."/>
            <person name="Marangio P."/>
            <person name="Guigo R."/>
            <person name="Rago D."/>
            <person name="Mirbahai L."/>
            <person name="Eastwood N."/>
            <person name="Colbourne J.K."/>
            <person name="Zhou J."/>
            <person name="Mallon E."/>
            <person name="Orsini L."/>
        </authorList>
    </citation>
    <scope>NUCLEOTIDE SEQUENCE [LARGE SCALE GENOMIC DNA]</scope>
    <source>
        <strain evidence="2">LRV0_1</strain>
    </source>
</reference>
<proteinExistence type="predicted"/>
<protein>
    <submittedName>
        <fullName evidence="2">Uncharacterized protein</fullName>
    </submittedName>
</protein>
<name>A0ABR0AXF0_9CRUS</name>
<comment type="caution">
    <text evidence="2">The sequence shown here is derived from an EMBL/GenBank/DDBJ whole genome shotgun (WGS) entry which is preliminary data.</text>
</comment>
<feature type="region of interest" description="Disordered" evidence="1">
    <location>
        <begin position="68"/>
        <end position="88"/>
    </location>
</feature>
<dbReference type="EMBL" id="JAOYFB010000039">
    <property type="protein sequence ID" value="KAK4029812.1"/>
    <property type="molecule type" value="Genomic_DNA"/>
</dbReference>
<sequence>MQMIATIQVPLCVYNHVASRQPKHISTYRLKMDRPGWPNIAIEKENVRLATPIVLLCSGGVGRGDNLEWSNAHSQQHEDFRIRGESDQ</sequence>
<evidence type="ECO:0000313" key="3">
    <source>
        <dbReference type="Proteomes" id="UP001234178"/>
    </source>
</evidence>
<keyword evidence="3" id="KW-1185">Reference proteome</keyword>
<evidence type="ECO:0000313" key="2">
    <source>
        <dbReference type="EMBL" id="KAK4029812.1"/>
    </source>
</evidence>
<evidence type="ECO:0000256" key="1">
    <source>
        <dbReference type="SAM" id="MobiDB-lite"/>
    </source>
</evidence>
<dbReference type="Proteomes" id="UP001234178">
    <property type="component" value="Unassembled WGS sequence"/>
</dbReference>